<evidence type="ECO:0000313" key="2">
    <source>
        <dbReference type="Proteomes" id="UP000762676"/>
    </source>
</evidence>
<gene>
    <name evidence="1" type="ORF">ElyMa_002197100</name>
</gene>
<dbReference type="Proteomes" id="UP000762676">
    <property type="component" value="Unassembled WGS sequence"/>
</dbReference>
<comment type="caution">
    <text evidence="1">The sequence shown here is derived from an EMBL/GenBank/DDBJ whole genome shotgun (WGS) entry which is preliminary data.</text>
</comment>
<accession>A0AAV4FR48</accession>
<dbReference type="AlphaFoldDB" id="A0AAV4FR48"/>
<sequence length="97" mass="11041">MLPWAFRSKSLLSTARSARYPGISGQRAYCLPLDRYATLGLQVQEHTVYRYTSMLPWAFWSKSLLSTNRPTRYPGLSGLRASCLPLDRYATRGLPVQ</sequence>
<organism evidence="1 2">
    <name type="scientific">Elysia marginata</name>
    <dbReference type="NCBI Taxonomy" id="1093978"/>
    <lineage>
        <taxon>Eukaryota</taxon>
        <taxon>Metazoa</taxon>
        <taxon>Spiralia</taxon>
        <taxon>Lophotrochozoa</taxon>
        <taxon>Mollusca</taxon>
        <taxon>Gastropoda</taxon>
        <taxon>Heterobranchia</taxon>
        <taxon>Euthyneura</taxon>
        <taxon>Panpulmonata</taxon>
        <taxon>Sacoglossa</taxon>
        <taxon>Placobranchoidea</taxon>
        <taxon>Plakobranchidae</taxon>
        <taxon>Elysia</taxon>
    </lineage>
</organism>
<proteinExistence type="predicted"/>
<reference evidence="1 2" key="1">
    <citation type="journal article" date="2021" name="Elife">
        <title>Chloroplast acquisition without the gene transfer in kleptoplastic sea slugs, Plakobranchus ocellatus.</title>
        <authorList>
            <person name="Maeda T."/>
            <person name="Takahashi S."/>
            <person name="Yoshida T."/>
            <person name="Shimamura S."/>
            <person name="Takaki Y."/>
            <person name="Nagai Y."/>
            <person name="Toyoda A."/>
            <person name="Suzuki Y."/>
            <person name="Arimoto A."/>
            <person name="Ishii H."/>
            <person name="Satoh N."/>
            <person name="Nishiyama T."/>
            <person name="Hasebe M."/>
            <person name="Maruyama T."/>
            <person name="Minagawa J."/>
            <person name="Obokata J."/>
            <person name="Shigenobu S."/>
        </authorList>
    </citation>
    <scope>NUCLEOTIDE SEQUENCE [LARGE SCALE GENOMIC DNA]</scope>
</reference>
<keyword evidence="2" id="KW-1185">Reference proteome</keyword>
<dbReference type="EMBL" id="BMAT01004558">
    <property type="protein sequence ID" value="GFR75808.1"/>
    <property type="molecule type" value="Genomic_DNA"/>
</dbReference>
<evidence type="ECO:0000313" key="1">
    <source>
        <dbReference type="EMBL" id="GFR75808.1"/>
    </source>
</evidence>
<name>A0AAV4FR48_9GAST</name>
<protein>
    <submittedName>
        <fullName evidence="1">Uncharacterized protein</fullName>
    </submittedName>
</protein>